<proteinExistence type="inferred from homology"/>
<evidence type="ECO:0000256" key="8">
    <source>
        <dbReference type="ARBA" id="ARBA00023004"/>
    </source>
</evidence>
<feature type="binding site" evidence="12">
    <location>
        <position position="165"/>
    </location>
    <ligand>
        <name>heme</name>
        <dbReference type="ChEBI" id="CHEBI:30413"/>
    </ligand>
</feature>
<dbReference type="InterPro" id="IPR020835">
    <property type="entry name" value="Catalase_sf"/>
</dbReference>
<dbReference type="GO" id="GO:0004096">
    <property type="term" value="F:catalase activity"/>
    <property type="evidence" value="ECO:0007669"/>
    <property type="project" value="UniProtKB-UniRule"/>
</dbReference>
<evidence type="ECO:0000256" key="2">
    <source>
        <dbReference type="ARBA" id="ARBA00010660"/>
    </source>
</evidence>
<dbReference type="PROSITE" id="PS00437">
    <property type="entry name" value="CATALASE_1"/>
    <property type="match status" value="1"/>
</dbReference>
<dbReference type="InterPro" id="IPR018028">
    <property type="entry name" value="Catalase"/>
</dbReference>
<dbReference type="InterPro" id="IPR011614">
    <property type="entry name" value="Catalase_core"/>
</dbReference>
<keyword evidence="6 10" id="KW-0479">Metal-binding</keyword>
<feature type="binding site" evidence="12">
    <location>
        <position position="116"/>
    </location>
    <ligand>
        <name>heme</name>
        <dbReference type="ChEBI" id="CHEBI:30413"/>
    </ligand>
</feature>
<keyword evidence="8 10" id="KW-0408">Iron</keyword>
<feature type="binding site" description="axial binding residue" evidence="11">
    <location>
        <position position="366"/>
    </location>
    <ligand>
        <name>heme</name>
        <dbReference type="ChEBI" id="CHEBI:30413"/>
    </ligand>
    <ligandPart>
        <name>Fe</name>
        <dbReference type="ChEBI" id="CHEBI:18248"/>
    </ligandPart>
</feature>
<dbReference type="EMBL" id="FNCK01000005">
    <property type="protein sequence ID" value="SDG32895.1"/>
    <property type="molecule type" value="Genomic_DNA"/>
</dbReference>
<gene>
    <name evidence="15" type="ORF">SAMN05421791_10591</name>
</gene>
<dbReference type="GO" id="GO:0020037">
    <property type="term" value="F:heme binding"/>
    <property type="evidence" value="ECO:0007669"/>
    <property type="project" value="UniProtKB-UniRule"/>
</dbReference>
<keyword evidence="5 10" id="KW-0349">Heme</keyword>
<evidence type="ECO:0000256" key="9">
    <source>
        <dbReference type="ARBA" id="ARBA00023324"/>
    </source>
</evidence>
<dbReference type="Proteomes" id="UP000199708">
    <property type="component" value="Unassembled WGS sequence"/>
</dbReference>
<dbReference type="Gene3D" id="2.40.180.10">
    <property type="entry name" value="Catalase core domain"/>
    <property type="match status" value="1"/>
</dbReference>
<evidence type="ECO:0000256" key="1">
    <source>
        <dbReference type="ARBA" id="ARBA00001971"/>
    </source>
</evidence>
<dbReference type="PROSITE" id="PS00438">
    <property type="entry name" value="CATALASE_2"/>
    <property type="match status" value="1"/>
</dbReference>
<dbReference type="GO" id="GO:0046872">
    <property type="term" value="F:metal ion binding"/>
    <property type="evidence" value="ECO:0007669"/>
    <property type="project" value="UniProtKB-KW"/>
</dbReference>
<dbReference type="Pfam" id="PF00199">
    <property type="entry name" value="Catalase"/>
    <property type="match status" value="1"/>
</dbReference>
<evidence type="ECO:0000256" key="5">
    <source>
        <dbReference type="ARBA" id="ARBA00022617"/>
    </source>
</evidence>
<dbReference type="InterPro" id="IPR041399">
    <property type="entry name" value="Catalase_large_C"/>
</dbReference>
<organism evidence="15 16">
    <name type="scientific">Facklamia miroungae</name>
    <dbReference type="NCBI Taxonomy" id="120956"/>
    <lineage>
        <taxon>Bacteria</taxon>
        <taxon>Bacillati</taxon>
        <taxon>Bacillota</taxon>
        <taxon>Bacilli</taxon>
        <taxon>Lactobacillales</taxon>
        <taxon>Aerococcaceae</taxon>
        <taxon>Facklamia</taxon>
    </lineage>
</organism>
<feature type="domain" description="Catalase core" evidence="14">
    <location>
        <begin position="32"/>
        <end position="420"/>
    </location>
</feature>
<feature type="binding site" evidence="12">
    <location>
        <position position="373"/>
    </location>
    <ligand>
        <name>heme</name>
        <dbReference type="ChEBI" id="CHEBI:30413"/>
    </ligand>
</feature>
<evidence type="ECO:0000256" key="6">
    <source>
        <dbReference type="ARBA" id="ARBA00022723"/>
    </source>
</evidence>
<dbReference type="Gene3D" id="1.20.1370.20">
    <property type="match status" value="1"/>
</dbReference>
<keyword evidence="7 10" id="KW-0560">Oxidoreductase</keyword>
<dbReference type="SUPFAM" id="SSF52317">
    <property type="entry name" value="Class I glutamine amidotransferase-like"/>
    <property type="match status" value="1"/>
</dbReference>
<dbReference type="GO" id="GO:0006979">
    <property type="term" value="P:response to oxidative stress"/>
    <property type="evidence" value="ECO:0007669"/>
    <property type="project" value="InterPro"/>
</dbReference>
<protein>
    <recommendedName>
        <fullName evidence="3 10">Catalase</fullName>
        <ecNumber evidence="3 10">1.11.1.6</ecNumber>
    </recommendedName>
</protein>
<dbReference type="PROSITE" id="PS51402">
    <property type="entry name" value="CATALASE_3"/>
    <property type="match status" value="1"/>
</dbReference>
<dbReference type="GO" id="GO:0005829">
    <property type="term" value="C:cytosol"/>
    <property type="evidence" value="ECO:0007669"/>
    <property type="project" value="TreeGrafter"/>
</dbReference>
<dbReference type="InterPro" id="IPR024712">
    <property type="entry name" value="Catalase_clade2"/>
</dbReference>
<dbReference type="InterPro" id="IPR024708">
    <property type="entry name" value="Catalase_AS"/>
</dbReference>
<dbReference type="Pfam" id="PF18011">
    <property type="entry name" value="Catalase_C"/>
    <property type="match status" value="1"/>
</dbReference>
<dbReference type="GO" id="GO:0042744">
    <property type="term" value="P:hydrogen peroxide catabolic process"/>
    <property type="evidence" value="ECO:0007669"/>
    <property type="project" value="UniProtKB-UniRule"/>
</dbReference>
<evidence type="ECO:0000256" key="12">
    <source>
        <dbReference type="PIRSR" id="PIRSR038927-3"/>
    </source>
</evidence>
<evidence type="ECO:0000256" key="3">
    <source>
        <dbReference type="ARBA" id="ARBA00012314"/>
    </source>
</evidence>
<evidence type="ECO:0000259" key="14">
    <source>
        <dbReference type="SMART" id="SM01060"/>
    </source>
</evidence>
<dbReference type="SMART" id="SM01060">
    <property type="entry name" value="Catalase"/>
    <property type="match status" value="1"/>
</dbReference>
<dbReference type="Pfam" id="PF06628">
    <property type="entry name" value="Catalase-rel"/>
    <property type="match status" value="1"/>
</dbReference>
<dbReference type="PANTHER" id="PTHR42821:SF1">
    <property type="entry name" value="CATALASE-B"/>
    <property type="match status" value="1"/>
</dbReference>
<dbReference type="PRINTS" id="PR00067">
    <property type="entry name" value="CATALASE"/>
</dbReference>
<dbReference type="RefSeq" id="WP_090289999.1">
    <property type="nucleotide sequence ID" value="NZ_FNCK01000005.1"/>
</dbReference>
<dbReference type="AlphaFoldDB" id="A0A1G7TCD9"/>
<reference evidence="15 16" key="1">
    <citation type="submission" date="2016-10" db="EMBL/GenBank/DDBJ databases">
        <authorList>
            <person name="de Groot N.N."/>
        </authorList>
    </citation>
    <scope>NUCLEOTIDE SEQUENCE [LARGE SCALE GENOMIC DNA]</scope>
    <source>
        <strain evidence="15 16">ATCC BAA-466</strain>
    </source>
</reference>
<dbReference type="EC" id="1.11.1.6" evidence="3 10"/>
<dbReference type="SUPFAM" id="SSF56634">
    <property type="entry name" value="Heme-dependent catalase-like"/>
    <property type="match status" value="1"/>
</dbReference>
<dbReference type="PANTHER" id="PTHR42821">
    <property type="entry name" value="CATALASE"/>
    <property type="match status" value="1"/>
</dbReference>
<keyword evidence="16" id="KW-1185">Reference proteome</keyword>
<comment type="similarity">
    <text evidence="2">Belongs to the catalase family. HPII subfamily.</text>
</comment>
<dbReference type="PIRSF" id="PIRSF038927">
    <property type="entry name" value="Catalase_clade2"/>
    <property type="match status" value="1"/>
</dbReference>
<evidence type="ECO:0000256" key="11">
    <source>
        <dbReference type="PIRSR" id="PIRSR038927-2"/>
    </source>
</evidence>
<dbReference type="InterPro" id="IPR043156">
    <property type="entry name" value="Catalase_clade2_helical"/>
</dbReference>
<dbReference type="InterPro" id="IPR002226">
    <property type="entry name" value="Catalase_haem_BS"/>
</dbReference>
<accession>A0A1G7TCD9</accession>
<feature type="binding site" evidence="12">
    <location>
        <position position="76"/>
    </location>
    <ligand>
        <name>heme</name>
        <dbReference type="ChEBI" id="CHEBI:30413"/>
    </ligand>
</feature>
<dbReference type="Gene3D" id="3.40.50.880">
    <property type="match status" value="1"/>
</dbReference>
<name>A0A1G7TCD9_9LACT</name>
<keyword evidence="9 10" id="KW-0376">Hydrogen peroxide</keyword>
<comment type="cofactor">
    <cofactor evidence="1 10 11">
        <name>heme</name>
        <dbReference type="ChEBI" id="CHEBI:30413"/>
    </cofactor>
</comment>
<evidence type="ECO:0000256" key="13">
    <source>
        <dbReference type="RuleBase" id="RU000498"/>
    </source>
</evidence>
<evidence type="ECO:0000256" key="7">
    <source>
        <dbReference type="ARBA" id="ARBA00023002"/>
    </source>
</evidence>
<dbReference type="InterPro" id="IPR010582">
    <property type="entry name" value="Catalase_immune_responsive"/>
</dbReference>
<keyword evidence="4 10" id="KW-0575">Peroxidase</keyword>
<evidence type="ECO:0000313" key="15">
    <source>
        <dbReference type="EMBL" id="SDG32895.1"/>
    </source>
</evidence>
<dbReference type="STRING" id="120956.SAMN05421791_10591"/>
<evidence type="ECO:0000313" key="16">
    <source>
        <dbReference type="Proteomes" id="UP000199708"/>
    </source>
</evidence>
<feature type="binding site" evidence="12">
    <location>
        <position position="362"/>
    </location>
    <ligand>
        <name>heme</name>
        <dbReference type="ChEBI" id="CHEBI:30413"/>
    </ligand>
</feature>
<evidence type="ECO:0000256" key="4">
    <source>
        <dbReference type="ARBA" id="ARBA00022559"/>
    </source>
</evidence>
<sequence>MTDINKNKTNESNEKIEDLKKYYTNDADSQLTTNKGVKMSNDNFTLKAGQRGPSLMQDFHYFEKMQHFSRERIPERVVHARGTGAHGTFTVTKNAREYSAADFLSEEGKKTPIFIRFSTVQGFRGSADTVRDNHGFAVKFYTQDGNFDLPGVTHPVFFINDAIKFPDLIHSVKPEPKDEVPQGQSAHDSFWDFIANNPETLHNVCWTMSDRAIPRSYRMMEGFPIHTYKLVNEKREVFFCRFHFKPDLGVHSLVWEEAQKIQGMDPDFHRKDLMEAIDKGDFPTWTFGAQIIKEEEEFMFDFDILDATKLWPEEIVPVTEFGKIELNKNVENFFAETEQSAFNPANLVRGIETSDDPLLQGRLFAYNDAHHHRLGSANFEDLPINRPIPEVHNNQRDGFMQYKINTTPTNYGNNSRLDNAPKVTPWEEGGYETTTQNVEGMKTRSRILAFKDFYTQPRLFLNSLTEVERQHCMNGFSFELTKVKSEEVRQQVVNQLGRVDRDFAQGVADHLNLKVKVDEGAKFPADEDGNIESKDFNYGGKSVEKSPALSQEKTVKKPDTLKLAVLIASGANQVEVGKVIKALEDQGIYITIISEKLGYMDLDKERKIMEAFNTADMVLFDALYLAGMNHLKQDFKADVQQFLDDAFTHFKPILVGSDSEDFVAEERLNEPGLFKVTDSNETDLLEGITMMRFWDRDKNK</sequence>
<dbReference type="OrthoDB" id="9760293at2"/>
<comment type="catalytic activity">
    <reaction evidence="10 13">
        <text>2 H2O2 = O2 + 2 H2O</text>
        <dbReference type="Rhea" id="RHEA:20309"/>
        <dbReference type="ChEBI" id="CHEBI:15377"/>
        <dbReference type="ChEBI" id="CHEBI:15379"/>
        <dbReference type="ChEBI" id="CHEBI:16240"/>
        <dbReference type="EC" id="1.11.1.6"/>
    </reaction>
</comment>
<dbReference type="InterPro" id="IPR029062">
    <property type="entry name" value="Class_I_gatase-like"/>
</dbReference>
<evidence type="ECO:0000256" key="10">
    <source>
        <dbReference type="PIRNR" id="PIRNR038927"/>
    </source>
</evidence>
<comment type="function">
    <text evidence="10">Decomposes hydrogen peroxide into water and oxygen; serves to protect cells from the toxic effects of hydrogen peroxide.</text>
</comment>